<organism evidence="4 5">
    <name type="scientific">Cavenderia fasciculata</name>
    <name type="common">Slime mold</name>
    <name type="synonym">Dictyostelium fasciculatum</name>
    <dbReference type="NCBI Taxonomy" id="261658"/>
    <lineage>
        <taxon>Eukaryota</taxon>
        <taxon>Amoebozoa</taxon>
        <taxon>Evosea</taxon>
        <taxon>Eumycetozoa</taxon>
        <taxon>Dictyostelia</taxon>
        <taxon>Acytosteliales</taxon>
        <taxon>Cavenderiaceae</taxon>
        <taxon>Cavenderia</taxon>
    </lineage>
</organism>
<dbReference type="OMA" id="AFVCDSV"/>
<dbReference type="KEGG" id="dfa:DFA_10659"/>
<dbReference type="GO" id="GO:0016579">
    <property type="term" value="P:protein deubiquitination"/>
    <property type="evidence" value="ECO:0007669"/>
    <property type="project" value="InterPro"/>
</dbReference>
<dbReference type="InterPro" id="IPR049407">
    <property type="entry name" value="Usp38-like_N"/>
</dbReference>
<feature type="domain" description="USP" evidence="3">
    <location>
        <begin position="623"/>
        <end position="1033"/>
    </location>
</feature>
<dbReference type="PANTHER" id="PTHR24006:SF908">
    <property type="entry name" value="DEUBIQUITINATING APOPTOTIC INHIBITOR, ISOFORM A"/>
    <property type="match status" value="1"/>
</dbReference>
<feature type="compositionally biased region" description="Basic and acidic residues" evidence="2">
    <location>
        <begin position="1081"/>
        <end position="1095"/>
    </location>
</feature>
<dbReference type="GO" id="GO:0005829">
    <property type="term" value="C:cytosol"/>
    <property type="evidence" value="ECO:0007669"/>
    <property type="project" value="TreeGrafter"/>
</dbReference>
<keyword evidence="1" id="KW-0175">Coiled coil</keyword>
<dbReference type="GO" id="GO:0005634">
    <property type="term" value="C:nucleus"/>
    <property type="evidence" value="ECO:0007669"/>
    <property type="project" value="TreeGrafter"/>
</dbReference>
<feature type="region of interest" description="Disordered" evidence="2">
    <location>
        <begin position="278"/>
        <end position="310"/>
    </location>
</feature>
<dbReference type="Pfam" id="PF21246">
    <property type="entry name" value="Usp38-like_N"/>
    <property type="match status" value="1"/>
</dbReference>
<gene>
    <name evidence="4" type="ORF">DFA_10659</name>
</gene>
<accession>F4QB14</accession>
<dbReference type="InterPro" id="IPR018200">
    <property type="entry name" value="USP_CS"/>
</dbReference>
<name>F4QB14_CACFS</name>
<protein>
    <submittedName>
        <fullName evidence="4">Peptidase C19 family protein</fullName>
    </submittedName>
</protein>
<dbReference type="STRING" id="1054147.F4QB14"/>
<dbReference type="EMBL" id="GL883027">
    <property type="protein sequence ID" value="EGG14786.1"/>
    <property type="molecule type" value="Genomic_DNA"/>
</dbReference>
<dbReference type="InterPro" id="IPR028889">
    <property type="entry name" value="USP"/>
</dbReference>
<dbReference type="AlphaFoldDB" id="F4QB14"/>
<feature type="region of interest" description="Disordered" evidence="2">
    <location>
        <begin position="763"/>
        <end position="786"/>
    </location>
</feature>
<dbReference type="Gene3D" id="3.90.70.10">
    <property type="entry name" value="Cysteine proteinases"/>
    <property type="match status" value="1"/>
</dbReference>
<dbReference type="PROSITE" id="PS00972">
    <property type="entry name" value="USP_1"/>
    <property type="match status" value="1"/>
</dbReference>
<reference evidence="5" key="1">
    <citation type="journal article" date="2011" name="Genome Res.">
        <title>Phylogeny-wide analysis of social amoeba genomes highlights ancient origins for complex intercellular communication.</title>
        <authorList>
            <person name="Heidel A.J."/>
            <person name="Lawal H.M."/>
            <person name="Felder M."/>
            <person name="Schilde C."/>
            <person name="Helps N.R."/>
            <person name="Tunggal B."/>
            <person name="Rivero F."/>
            <person name="John U."/>
            <person name="Schleicher M."/>
            <person name="Eichinger L."/>
            <person name="Platzer M."/>
            <person name="Noegel A.A."/>
            <person name="Schaap P."/>
            <person name="Gloeckner G."/>
        </authorList>
    </citation>
    <scope>NUCLEOTIDE SEQUENCE [LARGE SCALE GENOMIC DNA]</scope>
    <source>
        <strain evidence="5">SH3</strain>
    </source>
</reference>
<evidence type="ECO:0000256" key="2">
    <source>
        <dbReference type="SAM" id="MobiDB-lite"/>
    </source>
</evidence>
<evidence type="ECO:0000313" key="5">
    <source>
        <dbReference type="Proteomes" id="UP000007797"/>
    </source>
</evidence>
<proteinExistence type="predicted"/>
<dbReference type="Proteomes" id="UP000007797">
    <property type="component" value="Unassembled WGS sequence"/>
</dbReference>
<dbReference type="OrthoDB" id="2420415at2759"/>
<feature type="region of interest" description="Disordered" evidence="2">
    <location>
        <begin position="1076"/>
        <end position="1095"/>
    </location>
</feature>
<dbReference type="PANTHER" id="PTHR24006">
    <property type="entry name" value="UBIQUITIN CARBOXYL-TERMINAL HYDROLASE"/>
    <property type="match status" value="1"/>
</dbReference>
<dbReference type="RefSeq" id="XP_004351302.1">
    <property type="nucleotide sequence ID" value="XM_004351250.1"/>
</dbReference>
<evidence type="ECO:0000259" key="3">
    <source>
        <dbReference type="PROSITE" id="PS50235"/>
    </source>
</evidence>
<evidence type="ECO:0000313" key="4">
    <source>
        <dbReference type="EMBL" id="EGG14786.1"/>
    </source>
</evidence>
<dbReference type="GO" id="GO:0004843">
    <property type="term" value="F:cysteine-type deubiquitinase activity"/>
    <property type="evidence" value="ECO:0007669"/>
    <property type="project" value="InterPro"/>
</dbReference>
<keyword evidence="5" id="KW-1185">Reference proteome</keyword>
<dbReference type="SUPFAM" id="SSF54001">
    <property type="entry name" value="Cysteine proteinases"/>
    <property type="match status" value="1"/>
</dbReference>
<dbReference type="InterPro" id="IPR038765">
    <property type="entry name" value="Papain-like_cys_pep_sf"/>
</dbReference>
<dbReference type="PROSITE" id="PS50235">
    <property type="entry name" value="USP_3"/>
    <property type="match status" value="1"/>
</dbReference>
<dbReference type="GeneID" id="14866748"/>
<dbReference type="InterPro" id="IPR050164">
    <property type="entry name" value="Peptidase_C19"/>
</dbReference>
<evidence type="ECO:0000256" key="1">
    <source>
        <dbReference type="SAM" id="Coils"/>
    </source>
</evidence>
<sequence length="1095" mass="127889">MDKLINGIILSQHDDQIKRRLFEAVFDRTPFQTDQSIIEVLDIVYKYIEMKQNFKWCICIIRQLVDQRKRIMNSSSSSPIDTLVQISNYFNQQRSETVHKKMLFAETSSNHVGVSDYIDFLFMLVIDCRLVVVQPNNNNNRYTDPLNPFQGFDAQMVSGTAKAIITIHRNSISNILLFKLAKMAVTINRYVPILVNLERERIQTPLIKVYLEWLSNLSLSIEPATYDEYMTSYLGILSILWDNYSLPKMEYTLSFMLNRLNSQEHALLIVQQQQREIEKQKEQEPKTETEKEKEKEIEIEKENQEQEQKEEQKDIELEIINSISPSLSNILNLSPIEYIPIFVPFIVNNDNVSDIELFQTIQTLLKFPLTPINATWILETLNGLIKAKKVKLLALITIECCSIVLKQMFLVDLMVGAFSIVEKMLLGYQSSPEAYHQVIWMFPSMIEFLNVLEKQQQHYNDQKKLQLIDQDQDIDNNNDSNDVQAIPHSLQTLVHNITKTKDRKQLLLMALKESNQYFNQNNINNNNNNNNERKKKNMITTISKISSIRKNFVQLSMILMDHHMGFPELYTPLAEMLVRSASDIPRPSIFEAKKRLQENAWSVLENVFYEKTVIGRTGLPDRGGLNNLGNTCYMNSFIQSLYMTVPIRKYFINSTVGQHQQQQQDSNNNNNNTTVGGSLVLDKFQEWNEASIKQIMNRPPIIRQLQLLFGYLFMSIKQAVSPTQFLRTLPPMYMSGEQQDSFEFGRFLLEQIDELLKQLDPLNKKEKKEEEEKEKEKEKKDKEEKKTVPTIITDTFSGHLVQSVTCNHCKTISKKKEDFLELSLSFSHYGENTSGYDNNNKSTSVSSLIDYFFSKELLHGNEKYHCSKCDSLQDAEKTVQMQYPPPKHLILAIKRFYYNQQTKSISKLLNNVEYSEKLIIPKHYFNQEIEEEEEEKETEEKEEMKEEEEMKKKKKKKIIIKDVEYQLYAVIFHSGSSVNSGHYFTYAKPSNSKEQDWCLFNDSNVQLSDFNSFYNIPLRFHSDTPYILFYKRVDDDDDDGQLNSNNQTIKQTISLTPEVDQISPWIKSDVLRDNSTMQRNDNLKPTDSIKYKNEI</sequence>
<dbReference type="Pfam" id="PF00443">
    <property type="entry name" value="UCH"/>
    <property type="match status" value="1"/>
</dbReference>
<dbReference type="PROSITE" id="PS00973">
    <property type="entry name" value="USP_2"/>
    <property type="match status" value="1"/>
</dbReference>
<feature type="coiled-coil region" evidence="1">
    <location>
        <begin position="922"/>
        <end position="957"/>
    </location>
</feature>
<dbReference type="InterPro" id="IPR001394">
    <property type="entry name" value="Peptidase_C19_UCH"/>
</dbReference>